<accession>A0A0A6VSB5</accession>
<dbReference type="Pfam" id="PF01734">
    <property type="entry name" value="Patatin"/>
    <property type="match status" value="1"/>
</dbReference>
<feature type="domain" description="PNPLA" evidence="2">
    <location>
        <begin position="9"/>
        <end position="78"/>
    </location>
</feature>
<gene>
    <name evidence="3" type="ORF">GY22_14415</name>
</gene>
<keyword evidence="1" id="KW-0443">Lipid metabolism</keyword>
<name>A0A0A6VSB5_KOCRO</name>
<sequence length="133" mass="14072">MPTWLWRAGGKSIALMGAIEVLEERGYRMKRVAGTSAGALVGALMAVGAPASKLVDIIGSVQYPDFRDGSRLTRCTAGKAAGILARNCRRTPQTSRRVCRPGRARRPATALVLRPSESAGRPAVLLSGGTRGR</sequence>
<evidence type="ECO:0000259" key="2">
    <source>
        <dbReference type="Pfam" id="PF01734"/>
    </source>
</evidence>
<dbReference type="Proteomes" id="UP000030466">
    <property type="component" value="Unassembled WGS sequence"/>
</dbReference>
<dbReference type="EMBL" id="JSUH01000014">
    <property type="protein sequence ID" value="KHD96649.1"/>
    <property type="molecule type" value="Genomic_DNA"/>
</dbReference>
<proteinExistence type="predicted"/>
<dbReference type="GO" id="GO:0006629">
    <property type="term" value="P:lipid metabolic process"/>
    <property type="evidence" value="ECO:0007669"/>
    <property type="project" value="UniProtKB-KW"/>
</dbReference>
<organism evidence="3 4">
    <name type="scientific">Kocuria rosea subsp. polaris</name>
    <dbReference type="NCBI Taxonomy" id="136273"/>
    <lineage>
        <taxon>Bacteria</taxon>
        <taxon>Bacillati</taxon>
        <taxon>Actinomycetota</taxon>
        <taxon>Actinomycetes</taxon>
        <taxon>Micrococcales</taxon>
        <taxon>Micrococcaceae</taxon>
        <taxon>Kocuria</taxon>
    </lineage>
</organism>
<dbReference type="Gene3D" id="3.40.1090.10">
    <property type="entry name" value="Cytosolic phospholipase A2 catalytic domain"/>
    <property type="match status" value="1"/>
</dbReference>
<dbReference type="InterPro" id="IPR016035">
    <property type="entry name" value="Acyl_Trfase/lysoPLipase"/>
</dbReference>
<comment type="caution">
    <text evidence="3">The sequence shown here is derived from an EMBL/GenBank/DDBJ whole genome shotgun (WGS) entry which is preliminary data.</text>
</comment>
<protein>
    <recommendedName>
        <fullName evidence="2">PNPLA domain-containing protein</fullName>
    </recommendedName>
</protein>
<evidence type="ECO:0000313" key="4">
    <source>
        <dbReference type="Proteomes" id="UP000030466"/>
    </source>
</evidence>
<dbReference type="InterPro" id="IPR002641">
    <property type="entry name" value="PNPLA_dom"/>
</dbReference>
<evidence type="ECO:0000313" key="3">
    <source>
        <dbReference type="EMBL" id="KHD96649.1"/>
    </source>
</evidence>
<dbReference type="AlphaFoldDB" id="A0A0A6VSB5"/>
<keyword evidence="4" id="KW-1185">Reference proteome</keyword>
<reference evidence="3 4" key="1">
    <citation type="journal article" date="2003" name="Int. J. Syst. Evol. Microbiol.">
        <title>Kocuria polaris sp. nov., an orange-pigmented psychrophilic bacterium isolated from an Antarctic cyanobacterial mat sample.</title>
        <authorList>
            <person name="Reddy G.S."/>
            <person name="Prakash J.S."/>
            <person name="Prabahar V."/>
            <person name="Matsumoto G.I."/>
            <person name="Stackebrandt E."/>
            <person name="Shivaji S."/>
        </authorList>
    </citation>
    <scope>NUCLEOTIDE SEQUENCE [LARGE SCALE GENOMIC DNA]</scope>
    <source>
        <strain evidence="3 4">CMS 76or</strain>
    </source>
</reference>
<evidence type="ECO:0000256" key="1">
    <source>
        <dbReference type="ARBA" id="ARBA00023098"/>
    </source>
</evidence>
<dbReference type="SUPFAM" id="SSF52151">
    <property type="entry name" value="FabD/lysophospholipase-like"/>
    <property type="match status" value="1"/>
</dbReference>